<evidence type="ECO:0000313" key="4">
    <source>
        <dbReference type="Proteomes" id="UP000036987"/>
    </source>
</evidence>
<comment type="similarity">
    <text evidence="1">Belongs to the peptidase C14B family.</text>
</comment>
<keyword evidence="4" id="KW-1185">Reference proteome</keyword>
<dbReference type="PANTHER" id="PTHR48104:SF30">
    <property type="entry name" value="METACASPASE-1"/>
    <property type="match status" value="1"/>
</dbReference>
<dbReference type="GO" id="GO:0004197">
    <property type="term" value="F:cysteine-type endopeptidase activity"/>
    <property type="evidence" value="ECO:0000318"/>
    <property type="project" value="GO_Central"/>
</dbReference>
<proteinExistence type="inferred from homology"/>
<dbReference type="PANTHER" id="PTHR48104">
    <property type="entry name" value="METACASPASE-4"/>
    <property type="match status" value="1"/>
</dbReference>
<evidence type="ECO:0000256" key="1">
    <source>
        <dbReference type="ARBA" id="ARBA00009005"/>
    </source>
</evidence>
<reference evidence="4" key="1">
    <citation type="journal article" date="2016" name="Nature">
        <title>The genome of the seagrass Zostera marina reveals angiosperm adaptation to the sea.</title>
        <authorList>
            <person name="Olsen J.L."/>
            <person name="Rouze P."/>
            <person name="Verhelst B."/>
            <person name="Lin Y.-C."/>
            <person name="Bayer T."/>
            <person name="Collen J."/>
            <person name="Dattolo E."/>
            <person name="De Paoli E."/>
            <person name="Dittami S."/>
            <person name="Maumus F."/>
            <person name="Michel G."/>
            <person name="Kersting A."/>
            <person name="Lauritano C."/>
            <person name="Lohaus R."/>
            <person name="Toepel M."/>
            <person name="Tonon T."/>
            <person name="Vanneste K."/>
            <person name="Amirebrahimi M."/>
            <person name="Brakel J."/>
            <person name="Bostroem C."/>
            <person name="Chovatia M."/>
            <person name="Grimwood J."/>
            <person name="Jenkins J.W."/>
            <person name="Jueterbock A."/>
            <person name="Mraz A."/>
            <person name="Stam W.T."/>
            <person name="Tice H."/>
            <person name="Bornberg-Bauer E."/>
            <person name="Green P.J."/>
            <person name="Pearson G.A."/>
            <person name="Procaccini G."/>
            <person name="Duarte C.M."/>
            <person name="Schmutz J."/>
            <person name="Reusch T.B.H."/>
            <person name="Van de Peer Y."/>
        </authorList>
    </citation>
    <scope>NUCLEOTIDE SEQUENCE [LARGE SCALE GENOMIC DNA]</scope>
    <source>
        <strain evidence="4">cv. Finnish</strain>
    </source>
</reference>
<dbReference type="InterPro" id="IPR029030">
    <property type="entry name" value="Caspase-like_dom_sf"/>
</dbReference>
<feature type="domain" description="Peptidase C14 caspase" evidence="2">
    <location>
        <begin position="101"/>
        <end position="365"/>
    </location>
</feature>
<comment type="caution">
    <text evidence="3">The sequence shown here is derived from an EMBL/GenBank/DDBJ whole genome shotgun (WGS) entry which is preliminary data.</text>
</comment>
<organism evidence="3 4">
    <name type="scientific">Zostera marina</name>
    <name type="common">Eelgrass</name>
    <dbReference type="NCBI Taxonomy" id="29655"/>
    <lineage>
        <taxon>Eukaryota</taxon>
        <taxon>Viridiplantae</taxon>
        <taxon>Streptophyta</taxon>
        <taxon>Embryophyta</taxon>
        <taxon>Tracheophyta</taxon>
        <taxon>Spermatophyta</taxon>
        <taxon>Magnoliopsida</taxon>
        <taxon>Liliopsida</taxon>
        <taxon>Zosteraceae</taxon>
        <taxon>Zostera</taxon>
    </lineage>
</organism>
<dbReference type="EMBL" id="LFYR01001077">
    <property type="protein sequence ID" value="KMZ64978.1"/>
    <property type="molecule type" value="Genomic_DNA"/>
</dbReference>
<dbReference type="Gene3D" id="3.40.50.12660">
    <property type="match status" value="1"/>
</dbReference>
<name>A0A0K9P7I0_ZOSMR</name>
<evidence type="ECO:0000259" key="2">
    <source>
        <dbReference type="Pfam" id="PF00656"/>
    </source>
</evidence>
<dbReference type="InterPro" id="IPR050452">
    <property type="entry name" value="Metacaspase"/>
</dbReference>
<dbReference type="Proteomes" id="UP000036987">
    <property type="component" value="Unassembled WGS sequence"/>
</dbReference>
<dbReference type="AlphaFoldDB" id="A0A0K9P7I0"/>
<accession>A0A0K9P7I0</accession>
<protein>
    <submittedName>
        <fullName evidence="3">Metacaspase 9</fullName>
    </submittedName>
</protein>
<gene>
    <name evidence="3" type="ORF">ZOSMA_33G00060</name>
</gene>
<dbReference type="Pfam" id="PF00656">
    <property type="entry name" value="Peptidase_C14"/>
    <property type="match status" value="1"/>
</dbReference>
<dbReference type="GO" id="GO:0005737">
    <property type="term" value="C:cytoplasm"/>
    <property type="evidence" value="ECO:0000318"/>
    <property type="project" value="GO_Central"/>
</dbReference>
<dbReference type="OMA" id="FINTIMM"/>
<evidence type="ECO:0000313" key="3">
    <source>
        <dbReference type="EMBL" id="KMZ64978.1"/>
    </source>
</evidence>
<dbReference type="InterPro" id="IPR011600">
    <property type="entry name" value="Pept_C14_caspase"/>
</dbReference>
<dbReference type="OrthoDB" id="3223806at2759"/>
<dbReference type="GO" id="GO:0006508">
    <property type="term" value="P:proteolysis"/>
    <property type="evidence" value="ECO:0000318"/>
    <property type="project" value="GO_Central"/>
</dbReference>
<sequence>MTAMSEITERCRRCRRLLLVPTNAKTIRCGVCSQVSNVSSHENPFRRAKNYAKRILIRCRIISGEQYQPNTIINTPPSLSPSLAGPQLTHHSYSPSSVHGKKKALLIGITYTGKRYQLKGTANDVVYMNHFLQKFGFKEEFIVVLTEQERDRRRTPTRENMLIWMEWLVKDCQAGDSLVFHFSGHGSQQLDVNGDELDGFDETLCPTDYETNGVIVDDKINAIMVRPIKEGVTLHAIVDACHSGTALDLPYLCKMDGNGHFQWIDHGANSRSTNKNTKGGLVISFSGCDDHQSSADTSALAGDITTGAMTYAFIQAVERKQAGTTTTYGSLLFAMRATIREAHTGFSIKRMFQTGIIAQEPQLCSSDKFDVYKRQFTL</sequence>
<dbReference type="SUPFAM" id="SSF52129">
    <property type="entry name" value="Caspase-like"/>
    <property type="match status" value="1"/>
</dbReference>